<reference evidence="1 2" key="1">
    <citation type="submission" date="2019-08" db="EMBL/GenBank/DDBJ databases">
        <title>Bacillus genomes from the desert of Cuatro Cienegas, Coahuila.</title>
        <authorList>
            <person name="Olmedo-Alvarez G."/>
        </authorList>
    </citation>
    <scope>NUCLEOTIDE SEQUENCE [LARGE SCALE GENOMIC DNA]</scope>
    <source>
        <strain evidence="1 2">CH40_1T</strain>
    </source>
</reference>
<dbReference type="Pfam" id="PF04860">
    <property type="entry name" value="Phage_portal"/>
    <property type="match status" value="1"/>
</dbReference>
<dbReference type="EMBL" id="VTEH01000006">
    <property type="protein sequence ID" value="TYR75635.1"/>
    <property type="molecule type" value="Genomic_DNA"/>
</dbReference>
<comment type="caution">
    <text evidence="1">The sequence shown here is derived from an EMBL/GenBank/DDBJ whole genome shotgun (WGS) entry which is preliminary data.</text>
</comment>
<organism evidence="1 2">
    <name type="scientific">Rossellomorea vietnamensis</name>
    <dbReference type="NCBI Taxonomy" id="218284"/>
    <lineage>
        <taxon>Bacteria</taxon>
        <taxon>Bacillati</taxon>
        <taxon>Bacillota</taxon>
        <taxon>Bacilli</taxon>
        <taxon>Bacillales</taxon>
        <taxon>Bacillaceae</taxon>
        <taxon>Rossellomorea</taxon>
    </lineage>
</organism>
<proteinExistence type="predicted"/>
<dbReference type="NCBIfam" id="TIGR01537">
    <property type="entry name" value="portal_HK97"/>
    <property type="match status" value="1"/>
</dbReference>
<dbReference type="InterPro" id="IPR006944">
    <property type="entry name" value="Phage/GTA_portal"/>
</dbReference>
<dbReference type="InterPro" id="IPR006427">
    <property type="entry name" value="Portal_HK97"/>
</dbReference>
<accession>A0A5D4KG06</accession>
<gene>
    <name evidence="1" type="ORF">FZC79_10440</name>
</gene>
<dbReference type="AlphaFoldDB" id="A0A5D4KG06"/>
<protein>
    <submittedName>
        <fullName evidence="1">Phage portal protein</fullName>
    </submittedName>
</protein>
<sequence length="364" mass="41664">MFDGELVSEQSQRIHMKRLAIEICANFLGRTISQSEFRVKNNKAFEKEELYYRLNVRPNKNMTASTFWSLFASKLIYDGECLIIQADDDDLLIADNFEHNSYAVLEDTFSKVKVKEYEFKRSFKQSEVLHIRYANEKLEPLINSLFTDYGDLFGRILNSQKRKNQIRGTVDIDAQFAKNRDNVSKLQEFIRNMYKAFEEKDVAIVPQQPGMTYTEASGNAGSGTSQSVDEINKVTNGFLDQVAMALGIPKSLLYGDMADVEKQTKNFMLFTVGALLKKIKDEGNYKFFTMNEYLAGKRLEIKPISYNSLFDIADKVDKLVSSGAFTGNEIRLEAGYEPSDDEKLDKHYITKNYTEMDSIEGGEE</sequence>
<evidence type="ECO:0000313" key="1">
    <source>
        <dbReference type="EMBL" id="TYR75635.1"/>
    </source>
</evidence>
<name>A0A5D4KG06_9BACI</name>
<dbReference type="Proteomes" id="UP000323317">
    <property type="component" value="Unassembled WGS sequence"/>
</dbReference>
<evidence type="ECO:0000313" key="2">
    <source>
        <dbReference type="Proteomes" id="UP000323317"/>
    </source>
</evidence>